<evidence type="ECO:0000313" key="3">
    <source>
        <dbReference type="Proteomes" id="UP001595791"/>
    </source>
</evidence>
<dbReference type="Pfam" id="PF09500">
    <property type="entry name" value="YiiD_C"/>
    <property type="match status" value="1"/>
</dbReference>
<proteinExistence type="predicted"/>
<keyword evidence="3" id="KW-1185">Reference proteome</keyword>
<evidence type="ECO:0000313" key="2">
    <source>
        <dbReference type="EMBL" id="MFC4157827.1"/>
    </source>
</evidence>
<dbReference type="InterPro" id="IPR012660">
    <property type="entry name" value="YiiD_C"/>
</dbReference>
<reference evidence="3" key="1">
    <citation type="journal article" date="2019" name="Int. J. Syst. Evol. Microbiol.">
        <title>The Global Catalogue of Microorganisms (GCM) 10K type strain sequencing project: providing services to taxonomists for standard genome sequencing and annotation.</title>
        <authorList>
            <consortium name="The Broad Institute Genomics Platform"/>
            <consortium name="The Broad Institute Genome Sequencing Center for Infectious Disease"/>
            <person name="Wu L."/>
            <person name="Ma J."/>
        </authorList>
    </citation>
    <scope>NUCLEOTIDE SEQUENCE [LARGE SCALE GENOMIC DNA]</scope>
    <source>
        <strain evidence="3">LMG 29894</strain>
    </source>
</reference>
<feature type="domain" description="Thioesterase putative" evidence="1">
    <location>
        <begin position="6"/>
        <end position="146"/>
    </location>
</feature>
<dbReference type="InterPro" id="IPR029069">
    <property type="entry name" value="HotDog_dom_sf"/>
</dbReference>
<dbReference type="SUPFAM" id="SSF54637">
    <property type="entry name" value="Thioesterase/thiol ester dehydrase-isomerase"/>
    <property type="match status" value="1"/>
</dbReference>
<accession>A0ABV8MJM0</accession>
<dbReference type="Gene3D" id="3.10.129.10">
    <property type="entry name" value="Hotdog Thioesterase"/>
    <property type="match status" value="1"/>
</dbReference>
<dbReference type="EMBL" id="JBHSBU010000001">
    <property type="protein sequence ID" value="MFC4157827.1"/>
    <property type="molecule type" value="Genomic_DNA"/>
</dbReference>
<name>A0ABV8MJM0_9NEIS</name>
<dbReference type="RefSeq" id="WP_378159877.1">
    <property type="nucleotide sequence ID" value="NZ_JBHSBU010000001.1"/>
</dbReference>
<sequence length="149" mass="15932">MNRDWQTLLTSAIPLTRALALRVDTAADGALCFQAPLAPNVNDKGTAFGGSLSAAATVAGWCEVRRLLDLAGYDDRVEVVIQTGTTEYLVPILSDFRLTPHSPDPTATAAFLKLLQRRGLGRIAVEVSIETASGLAARFQGDYVARQSD</sequence>
<dbReference type="NCBIfam" id="TIGR02447">
    <property type="entry name" value="yiiD_Cterm"/>
    <property type="match status" value="1"/>
</dbReference>
<organism evidence="2 3">
    <name type="scientific">Chitinimonas lacunae</name>
    <dbReference type="NCBI Taxonomy" id="1963018"/>
    <lineage>
        <taxon>Bacteria</taxon>
        <taxon>Pseudomonadati</taxon>
        <taxon>Pseudomonadota</taxon>
        <taxon>Betaproteobacteria</taxon>
        <taxon>Neisseriales</taxon>
        <taxon>Chitinibacteraceae</taxon>
        <taxon>Chitinimonas</taxon>
    </lineage>
</organism>
<dbReference type="Proteomes" id="UP001595791">
    <property type="component" value="Unassembled WGS sequence"/>
</dbReference>
<comment type="caution">
    <text evidence="2">The sequence shown here is derived from an EMBL/GenBank/DDBJ whole genome shotgun (WGS) entry which is preliminary data.</text>
</comment>
<protein>
    <submittedName>
        <fullName evidence="2">YiiD C-terminal domain-containing protein</fullName>
    </submittedName>
</protein>
<gene>
    <name evidence="2" type="ORF">ACFOW7_00520</name>
</gene>
<evidence type="ECO:0000259" key="1">
    <source>
        <dbReference type="Pfam" id="PF09500"/>
    </source>
</evidence>